<dbReference type="Pfam" id="PF00856">
    <property type="entry name" value="SET"/>
    <property type="match status" value="1"/>
</dbReference>
<dbReference type="SMART" id="SM01114">
    <property type="entry name" value="CXC"/>
    <property type="match status" value="1"/>
</dbReference>
<dbReference type="InterPro" id="IPR033467">
    <property type="entry name" value="Tesmin/TSO1-like_CXC"/>
</dbReference>
<reference evidence="8" key="1">
    <citation type="submission" date="2020-04" db="EMBL/GenBank/DDBJ databases">
        <authorList>
            <person name="Alioto T."/>
            <person name="Alioto T."/>
            <person name="Gomez Garrido J."/>
        </authorList>
    </citation>
    <scope>NUCLEOTIDE SEQUENCE</scope>
    <source>
        <strain evidence="8">A484AB</strain>
    </source>
</reference>
<organism evidence="8 9">
    <name type="scientific">Paramuricea clavata</name>
    <name type="common">Red gorgonian</name>
    <name type="synonym">Violescent sea-whip</name>
    <dbReference type="NCBI Taxonomy" id="317549"/>
    <lineage>
        <taxon>Eukaryota</taxon>
        <taxon>Metazoa</taxon>
        <taxon>Cnidaria</taxon>
        <taxon>Anthozoa</taxon>
        <taxon>Octocorallia</taxon>
        <taxon>Malacalcyonacea</taxon>
        <taxon>Plexauridae</taxon>
        <taxon>Paramuricea</taxon>
    </lineage>
</organism>
<dbReference type="Gene3D" id="2.170.270.10">
    <property type="entry name" value="SET domain"/>
    <property type="match status" value="1"/>
</dbReference>
<dbReference type="PROSITE" id="PS50280">
    <property type="entry name" value="SET"/>
    <property type="match status" value="1"/>
</dbReference>
<evidence type="ECO:0000256" key="2">
    <source>
        <dbReference type="ARBA" id="ARBA00022603"/>
    </source>
</evidence>
<dbReference type="InterPro" id="IPR048358">
    <property type="entry name" value="EZH1/2_MCSS"/>
</dbReference>
<dbReference type="PANTHER" id="PTHR45747">
    <property type="entry name" value="HISTONE-LYSINE N-METHYLTRANSFERASE E(Z)"/>
    <property type="match status" value="1"/>
</dbReference>
<evidence type="ECO:0000313" key="8">
    <source>
        <dbReference type="EMBL" id="CAB3989343.1"/>
    </source>
</evidence>
<evidence type="ECO:0000256" key="6">
    <source>
        <dbReference type="ARBA" id="ARBA00023163"/>
    </source>
</evidence>
<evidence type="ECO:0000313" key="9">
    <source>
        <dbReference type="Proteomes" id="UP001152795"/>
    </source>
</evidence>
<keyword evidence="2" id="KW-0489">Methyltransferase</keyword>
<evidence type="ECO:0000256" key="4">
    <source>
        <dbReference type="ARBA" id="ARBA00022691"/>
    </source>
</evidence>
<dbReference type="InterPro" id="IPR046341">
    <property type="entry name" value="SET_dom_sf"/>
</dbReference>
<dbReference type="FunFam" id="2.170.270.10:FF:000001">
    <property type="entry name" value="Putative histone-lysine N-methyltransferase EZH2"/>
    <property type="match status" value="1"/>
</dbReference>
<dbReference type="OrthoDB" id="6141102at2759"/>
<keyword evidence="4" id="KW-0949">S-adenosyl-L-methionine</keyword>
<accession>A0A7D9HSA3</accession>
<protein>
    <recommendedName>
        <fullName evidence="1">[histone H3]-lysine(27) N-trimethyltransferase</fullName>
        <ecNumber evidence="1">2.1.1.356</ecNumber>
    </recommendedName>
</protein>
<evidence type="ECO:0000256" key="3">
    <source>
        <dbReference type="ARBA" id="ARBA00022679"/>
    </source>
</evidence>
<dbReference type="InterPro" id="IPR026489">
    <property type="entry name" value="CXC_dom"/>
</dbReference>
<dbReference type="PROSITE" id="PS51633">
    <property type="entry name" value="CXC"/>
    <property type="match status" value="1"/>
</dbReference>
<dbReference type="Pfam" id="PF18264">
    <property type="entry name" value="preSET_CXC"/>
    <property type="match status" value="1"/>
</dbReference>
<keyword evidence="9" id="KW-1185">Reference proteome</keyword>
<sequence>MDIERLTKAVEQEYYRLKEFKKQEADEEVKKSFLANRLKIKDQLEKQAECQKKPKEYKYVSFAPITGHMQTTRKSCVKSGGTYSPQYTCLRVLYSVSPIPQFFCWVSLQHNYMVEDETVLHNIPYMGEEVLDQDGTFIEELIKNYDGKVHRTPDHVIDDGSLTDDMLYEIINNLTKSKDESSNNSTGSETEDSCMVELNSNGMPADEIFQVILNLCPGKGWTLEDIKTRYKEIKQRLTGGAPQQCTPNIDSEEAQSASREQTMHSFHMLFCRRCFKYDCVLHAWKPLPTQVRRKSPDDVQETNPCGEKCFMHIKDNKKRRLSSEVVSWNGAESSLYRVLRPIYQSNFCTIAKLIKTKSCQEVYQHSLHEGQDDDPVPEFEDANQKAKKKRKHRLWSLHCRKIQLKKDSTNNHVYNYVPCDHPGQPCDQSCICIATQNFCEKFCQCSPDCQNRFPGCRCKAQCVTKQCPCFLAVRECDADLCHTCGADNFSSDTMCCKNVGLQRGDRKHMYFAPSDVAGWGVFSKDSCQKNELIGEYCGEMISQDEADRRGKVYDKYMCSFLFNLNNDHVVDATRKGNKMRFANHSINPNCYAKVMMVNGDHRIGIFAKRYIEAGDELFFDYRYSAMDALKFVSIERDVDVALR</sequence>
<proteinExistence type="predicted"/>
<keyword evidence="6" id="KW-0804">Transcription</keyword>
<dbReference type="InterPro" id="IPR041355">
    <property type="entry name" value="Pre-SET_CXC"/>
</dbReference>
<keyword evidence="3" id="KW-0808">Transferase</keyword>
<dbReference type="Pfam" id="PF21358">
    <property type="entry name" value="Ezh2_MCSS"/>
    <property type="match status" value="1"/>
</dbReference>
<keyword evidence="5" id="KW-0805">Transcription regulation</keyword>
<dbReference type="GO" id="GO:0032259">
    <property type="term" value="P:methylation"/>
    <property type="evidence" value="ECO:0007669"/>
    <property type="project" value="UniProtKB-KW"/>
</dbReference>
<dbReference type="GO" id="GO:0035098">
    <property type="term" value="C:ESC/E(Z) complex"/>
    <property type="evidence" value="ECO:0007669"/>
    <property type="project" value="TreeGrafter"/>
</dbReference>
<dbReference type="EC" id="2.1.1.356" evidence="1"/>
<evidence type="ECO:0000256" key="5">
    <source>
        <dbReference type="ARBA" id="ARBA00023015"/>
    </source>
</evidence>
<name>A0A7D9HSA3_PARCT</name>
<dbReference type="SUPFAM" id="SSF82199">
    <property type="entry name" value="SET domain"/>
    <property type="match status" value="1"/>
</dbReference>
<comment type="caution">
    <text evidence="8">The sequence shown here is derived from an EMBL/GenBank/DDBJ whole genome shotgun (WGS) entry which is preliminary data.</text>
</comment>
<dbReference type="GO" id="GO:0003682">
    <property type="term" value="F:chromatin binding"/>
    <property type="evidence" value="ECO:0007669"/>
    <property type="project" value="TreeGrafter"/>
</dbReference>
<evidence type="ECO:0000256" key="7">
    <source>
        <dbReference type="ARBA" id="ARBA00048568"/>
    </source>
</evidence>
<gene>
    <name evidence="8" type="ORF">PACLA_8A026684</name>
</gene>
<dbReference type="AlphaFoldDB" id="A0A7D9HSA3"/>
<dbReference type="PANTHER" id="PTHR45747:SF4">
    <property type="entry name" value="HISTONE-LYSINE N-METHYLTRANSFERASE E(Z)"/>
    <property type="match status" value="1"/>
</dbReference>
<dbReference type="SMART" id="SM00317">
    <property type="entry name" value="SET"/>
    <property type="match status" value="1"/>
</dbReference>
<dbReference type="InterPro" id="IPR001214">
    <property type="entry name" value="SET_dom"/>
</dbReference>
<dbReference type="GO" id="GO:0140951">
    <property type="term" value="F:histone H3K27 trimethyltransferase activity"/>
    <property type="evidence" value="ECO:0007669"/>
    <property type="project" value="UniProtKB-EC"/>
</dbReference>
<dbReference type="GO" id="GO:0031507">
    <property type="term" value="P:heterochromatin formation"/>
    <property type="evidence" value="ECO:0007669"/>
    <property type="project" value="TreeGrafter"/>
</dbReference>
<dbReference type="EMBL" id="CACRXK020001469">
    <property type="protein sequence ID" value="CAB3989343.1"/>
    <property type="molecule type" value="Genomic_DNA"/>
</dbReference>
<comment type="catalytic activity">
    <reaction evidence="7">
        <text>L-lysyl(27)-[histone H3] + 3 S-adenosyl-L-methionine = N(6),N(6),N(6)-trimethyl-L-lysyl(27)-[histone H3] + 3 S-adenosyl-L-homocysteine + 3 H(+)</text>
        <dbReference type="Rhea" id="RHEA:60292"/>
        <dbReference type="Rhea" id="RHEA-COMP:15535"/>
        <dbReference type="Rhea" id="RHEA-COMP:15548"/>
        <dbReference type="ChEBI" id="CHEBI:15378"/>
        <dbReference type="ChEBI" id="CHEBI:29969"/>
        <dbReference type="ChEBI" id="CHEBI:57856"/>
        <dbReference type="ChEBI" id="CHEBI:59789"/>
        <dbReference type="ChEBI" id="CHEBI:61961"/>
        <dbReference type="EC" id="2.1.1.356"/>
    </reaction>
</comment>
<evidence type="ECO:0000256" key="1">
    <source>
        <dbReference type="ARBA" id="ARBA00012186"/>
    </source>
</evidence>
<dbReference type="InterPro" id="IPR045318">
    <property type="entry name" value="EZH1/2-like"/>
</dbReference>
<dbReference type="Proteomes" id="UP001152795">
    <property type="component" value="Unassembled WGS sequence"/>
</dbReference>